<evidence type="ECO:0000259" key="17">
    <source>
        <dbReference type="PROSITE" id="PS50041"/>
    </source>
</evidence>
<evidence type="ECO:0000256" key="2">
    <source>
        <dbReference type="ARBA" id="ARBA00008867"/>
    </source>
</evidence>
<dbReference type="PROSITE" id="PS00108">
    <property type="entry name" value="PROTEIN_KINASE_ST"/>
    <property type="match status" value="1"/>
</dbReference>
<dbReference type="FunFam" id="3.30.200.20:FF:000127">
    <property type="entry name" value="Putative dual specificity tyrosine-phosphorylation-regulated kinase 2"/>
    <property type="match status" value="1"/>
</dbReference>
<dbReference type="InterPro" id="IPR008271">
    <property type="entry name" value="Ser/Thr_kinase_AS"/>
</dbReference>
<accession>A0A8K1G213</accession>
<comment type="subcellular location">
    <subcellularLocation>
        <location evidence="1">Membrane</location>
        <topology evidence="1">Single-pass membrane protein</topology>
    </subcellularLocation>
</comment>
<dbReference type="InterPro" id="IPR016187">
    <property type="entry name" value="CTDL_fold"/>
</dbReference>
<dbReference type="GO" id="GO:0005737">
    <property type="term" value="C:cytoplasm"/>
    <property type="evidence" value="ECO:0007669"/>
    <property type="project" value="TreeGrafter"/>
</dbReference>
<feature type="compositionally biased region" description="Basic and acidic residues" evidence="14">
    <location>
        <begin position="37"/>
        <end position="53"/>
    </location>
</feature>
<dbReference type="Gene3D" id="3.30.200.20">
    <property type="entry name" value="Phosphorylase Kinase, domain 1"/>
    <property type="match status" value="1"/>
</dbReference>
<evidence type="ECO:0000256" key="7">
    <source>
        <dbReference type="ARBA" id="ARBA00022741"/>
    </source>
</evidence>
<evidence type="ECO:0000313" key="19">
    <source>
        <dbReference type="Proteomes" id="UP000796761"/>
    </source>
</evidence>
<dbReference type="GO" id="GO:0004712">
    <property type="term" value="F:protein serine/threonine/tyrosine kinase activity"/>
    <property type="evidence" value="ECO:0007669"/>
    <property type="project" value="UniProtKB-EC"/>
</dbReference>
<dbReference type="PROSITE" id="PS50041">
    <property type="entry name" value="C_TYPE_LECTIN_2"/>
    <property type="match status" value="2"/>
</dbReference>
<evidence type="ECO:0000256" key="14">
    <source>
        <dbReference type="SAM" id="MobiDB-lite"/>
    </source>
</evidence>
<dbReference type="SUPFAM" id="SSF56112">
    <property type="entry name" value="Protein kinase-like (PK-like)"/>
    <property type="match status" value="1"/>
</dbReference>
<dbReference type="PANTHER" id="PTHR24058:SF22">
    <property type="entry name" value="DUAL SPECIFICITY TYROSINE-PHOSPHORYLATION-REGULATED KINASE 4"/>
    <property type="match status" value="1"/>
</dbReference>
<comment type="catalytic activity">
    <reaction evidence="12">
        <text>L-tyrosyl-[protein] + ATP = O-phospho-L-tyrosyl-[protein] + ADP + H(+)</text>
        <dbReference type="Rhea" id="RHEA:10596"/>
        <dbReference type="Rhea" id="RHEA-COMP:10136"/>
        <dbReference type="Rhea" id="RHEA-COMP:20101"/>
        <dbReference type="ChEBI" id="CHEBI:15378"/>
        <dbReference type="ChEBI" id="CHEBI:30616"/>
        <dbReference type="ChEBI" id="CHEBI:46858"/>
        <dbReference type="ChEBI" id="CHEBI:61978"/>
        <dbReference type="ChEBI" id="CHEBI:456216"/>
        <dbReference type="EC" id="2.7.12.1"/>
    </reaction>
</comment>
<feature type="binding site" evidence="13">
    <location>
        <position position="467"/>
    </location>
    <ligand>
        <name>ATP</name>
        <dbReference type="ChEBI" id="CHEBI:30616"/>
    </ligand>
</feature>
<dbReference type="GO" id="GO:0005524">
    <property type="term" value="F:ATP binding"/>
    <property type="evidence" value="ECO:0007669"/>
    <property type="project" value="UniProtKB-UniRule"/>
</dbReference>
<keyword evidence="6" id="KW-0430">Lectin</keyword>
<dbReference type="OrthoDB" id="9332038at2759"/>
<dbReference type="GO" id="GO:0030246">
    <property type="term" value="F:carbohydrate binding"/>
    <property type="evidence" value="ECO:0007669"/>
    <property type="project" value="UniProtKB-KW"/>
</dbReference>
<evidence type="ECO:0000256" key="10">
    <source>
        <dbReference type="ARBA" id="ARBA00049003"/>
    </source>
</evidence>
<evidence type="ECO:0000256" key="11">
    <source>
        <dbReference type="ARBA" id="ARBA00049308"/>
    </source>
</evidence>
<dbReference type="GO" id="GO:0016020">
    <property type="term" value="C:membrane"/>
    <property type="evidence" value="ECO:0007669"/>
    <property type="project" value="UniProtKB-SubCell"/>
</dbReference>
<dbReference type="InterPro" id="IPR000719">
    <property type="entry name" value="Prot_kinase_dom"/>
</dbReference>
<keyword evidence="5" id="KW-0808">Transferase</keyword>
<keyword evidence="15" id="KW-0812">Transmembrane</keyword>
<keyword evidence="15" id="KW-0472">Membrane</keyword>
<dbReference type="GO" id="GO:0005634">
    <property type="term" value="C:nucleus"/>
    <property type="evidence" value="ECO:0007669"/>
    <property type="project" value="TreeGrafter"/>
</dbReference>
<evidence type="ECO:0000256" key="15">
    <source>
        <dbReference type="SAM" id="Phobius"/>
    </source>
</evidence>
<evidence type="ECO:0000256" key="4">
    <source>
        <dbReference type="ARBA" id="ARBA00022527"/>
    </source>
</evidence>
<dbReference type="Proteomes" id="UP000796761">
    <property type="component" value="Unassembled WGS sequence"/>
</dbReference>
<gene>
    <name evidence="18" type="ORF">HGM15179_016848</name>
</gene>
<organism evidence="18 19">
    <name type="scientific">Zosterops borbonicus</name>
    <dbReference type="NCBI Taxonomy" id="364589"/>
    <lineage>
        <taxon>Eukaryota</taxon>
        <taxon>Metazoa</taxon>
        <taxon>Chordata</taxon>
        <taxon>Craniata</taxon>
        <taxon>Vertebrata</taxon>
        <taxon>Euteleostomi</taxon>
        <taxon>Archelosauria</taxon>
        <taxon>Archosauria</taxon>
        <taxon>Dinosauria</taxon>
        <taxon>Saurischia</taxon>
        <taxon>Theropoda</taxon>
        <taxon>Coelurosauria</taxon>
        <taxon>Aves</taxon>
        <taxon>Neognathae</taxon>
        <taxon>Neoaves</taxon>
        <taxon>Telluraves</taxon>
        <taxon>Australaves</taxon>
        <taxon>Passeriformes</taxon>
        <taxon>Sylvioidea</taxon>
        <taxon>Zosteropidae</taxon>
        <taxon>Zosterops</taxon>
    </lineage>
</organism>
<protein>
    <recommendedName>
        <fullName evidence="3">dual-specificity kinase</fullName>
        <ecNumber evidence="3">2.7.12.1</ecNumber>
    </recommendedName>
</protein>
<dbReference type="Pfam" id="PF00059">
    <property type="entry name" value="Lectin_C"/>
    <property type="match status" value="2"/>
</dbReference>
<evidence type="ECO:0000256" key="13">
    <source>
        <dbReference type="PROSITE-ProRule" id="PRU10141"/>
    </source>
</evidence>
<keyword evidence="19" id="KW-1185">Reference proteome</keyword>
<dbReference type="PANTHER" id="PTHR24058">
    <property type="entry name" value="DUAL SPECIFICITY PROTEIN KINASE"/>
    <property type="match status" value="1"/>
</dbReference>
<dbReference type="GO" id="GO:0004674">
    <property type="term" value="F:protein serine/threonine kinase activity"/>
    <property type="evidence" value="ECO:0007669"/>
    <property type="project" value="UniProtKB-KW"/>
</dbReference>
<keyword evidence="8" id="KW-0418">Kinase</keyword>
<feature type="region of interest" description="Disordered" evidence="14">
    <location>
        <begin position="1"/>
        <end position="70"/>
    </location>
</feature>
<evidence type="ECO:0000256" key="6">
    <source>
        <dbReference type="ARBA" id="ARBA00022734"/>
    </source>
</evidence>
<feature type="domain" description="C-type lectin" evidence="17">
    <location>
        <begin position="897"/>
        <end position="989"/>
    </location>
</feature>
<comment type="catalytic activity">
    <reaction evidence="10">
        <text>L-seryl-[protein] + ATP = O-phospho-L-seryl-[protein] + ADP + H(+)</text>
        <dbReference type="Rhea" id="RHEA:17989"/>
        <dbReference type="Rhea" id="RHEA-COMP:9863"/>
        <dbReference type="Rhea" id="RHEA-COMP:11604"/>
        <dbReference type="ChEBI" id="CHEBI:15378"/>
        <dbReference type="ChEBI" id="CHEBI:29999"/>
        <dbReference type="ChEBI" id="CHEBI:30616"/>
        <dbReference type="ChEBI" id="CHEBI:83421"/>
        <dbReference type="ChEBI" id="CHEBI:456216"/>
        <dbReference type="EC" id="2.7.12.1"/>
    </reaction>
</comment>
<dbReference type="InterPro" id="IPR011009">
    <property type="entry name" value="Kinase-like_dom_sf"/>
</dbReference>
<reference evidence="18" key="1">
    <citation type="submission" date="2019-04" db="EMBL/GenBank/DDBJ databases">
        <title>Genome assembly of Zosterops borbonicus 15179.</title>
        <authorList>
            <person name="Leroy T."/>
            <person name="Anselmetti Y."/>
            <person name="Tilak M.-K."/>
            <person name="Nabholz B."/>
        </authorList>
    </citation>
    <scope>NUCLEOTIDE SEQUENCE</scope>
    <source>
        <strain evidence="18">HGM_15179</strain>
        <tissue evidence="18">Muscle</tissue>
    </source>
</reference>
<dbReference type="SMART" id="SM00220">
    <property type="entry name" value="S_TKc"/>
    <property type="match status" value="1"/>
</dbReference>
<dbReference type="Gene3D" id="3.30.10.30">
    <property type="entry name" value="DYRK"/>
    <property type="match status" value="1"/>
</dbReference>
<dbReference type="InterPro" id="IPR001304">
    <property type="entry name" value="C-type_lectin-like"/>
</dbReference>
<evidence type="ECO:0000259" key="16">
    <source>
        <dbReference type="PROSITE" id="PS50011"/>
    </source>
</evidence>
<feature type="domain" description="C-type lectin" evidence="17">
    <location>
        <begin position="779"/>
        <end position="894"/>
    </location>
</feature>
<evidence type="ECO:0000256" key="3">
    <source>
        <dbReference type="ARBA" id="ARBA00013203"/>
    </source>
</evidence>
<comment type="similarity">
    <text evidence="2">Belongs to the protein kinase superfamily. CMGC Ser/Thr protein kinase family. MNB/DYRK subfamily.</text>
</comment>
<dbReference type="PROSITE" id="PS50011">
    <property type="entry name" value="PROTEIN_KINASE_DOM"/>
    <property type="match status" value="1"/>
</dbReference>
<evidence type="ECO:0000256" key="9">
    <source>
        <dbReference type="ARBA" id="ARBA00022840"/>
    </source>
</evidence>
<dbReference type="GO" id="GO:0005856">
    <property type="term" value="C:cytoskeleton"/>
    <property type="evidence" value="ECO:0007669"/>
    <property type="project" value="TreeGrafter"/>
</dbReference>
<dbReference type="SUPFAM" id="SSF56436">
    <property type="entry name" value="C-type lectin-like"/>
    <property type="match status" value="2"/>
</dbReference>
<dbReference type="InterPro" id="IPR042521">
    <property type="entry name" value="DYRK"/>
</dbReference>
<dbReference type="InterPro" id="IPR050494">
    <property type="entry name" value="Ser_Thr_dual-spec_kinase"/>
</dbReference>
<name>A0A8K1G213_9PASS</name>
<dbReference type="EC" id="2.7.12.1" evidence="3"/>
<dbReference type="Pfam" id="PF00069">
    <property type="entry name" value="Pkinase"/>
    <property type="match status" value="1"/>
</dbReference>
<evidence type="ECO:0000256" key="8">
    <source>
        <dbReference type="ARBA" id="ARBA00022777"/>
    </source>
</evidence>
<keyword evidence="15" id="KW-1133">Transmembrane helix</keyword>
<evidence type="ECO:0000256" key="12">
    <source>
        <dbReference type="ARBA" id="ARBA00051680"/>
    </source>
</evidence>
<proteinExistence type="inferred from homology"/>
<keyword evidence="7 13" id="KW-0547">Nucleotide-binding</keyword>
<dbReference type="InterPro" id="IPR017441">
    <property type="entry name" value="Protein_kinase_ATP_BS"/>
</dbReference>
<dbReference type="AlphaFoldDB" id="A0A8K1G213"/>
<dbReference type="CDD" id="cd03593">
    <property type="entry name" value="CLECT_NK_receptors_like"/>
    <property type="match status" value="2"/>
</dbReference>
<evidence type="ECO:0000256" key="5">
    <source>
        <dbReference type="ARBA" id="ARBA00022679"/>
    </source>
</evidence>
<dbReference type="SMART" id="SM00034">
    <property type="entry name" value="CLECT"/>
    <property type="match status" value="2"/>
</dbReference>
<dbReference type="PROSITE" id="PS00107">
    <property type="entry name" value="PROTEIN_KINASE_ATP"/>
    <property type="match status" value="1"/>
</dbReference>
<dbReference type="Gene3D" id="1.10.510.10">
    <property type="entry name" value="Transferase(Phosphotransferase) domain 1"/>
    <property type="match status" value="1"/>
</dbReference>
<dbReference type="InterPro" id="IPR016186">
    <property type="entry name" value="C-type_lectin-like/link_sf"/>
</dbReference>
<feature type="domain" description="Protein kinase" evidence="16">
    <location>
        <begin position="438"/>
        <end position="689"/>
    </location>
</feature>
<feature type="transmembrane region" description="Helical" evidence="15">
    <location>
        <begin position="728"/>
        <end position="747"/>
    </location>
</feature>
<dbReference type="EMBL" id="SWJQ01000897">
    <property type="protein sequence ID" value="TRZ10257.1"/>
    <property type="molecule type" value="Genomic_DNA"/>
</dbReference>
<dbReference type="Gene3D" id="3.10.100.10">
    <property type="entry name" value="Mannose-Binding Protein A, subunit A"/>
    <property type="match status" value="2"/>
</dbReference>
<feature type="region of interest" description="Disordered" evidence="14">
    <location>
        <begin position="85"/>
        <end position="217"/>
    </location>
</feature>
<feature type="compositionally biased region" description="Basic and acidic residues" evidence="14">
    <location>
        <begin position="101"/>
        <end position="112"/>
    </location>
</feature>
<comment type="catalytic activity">
    <reaction evidence="11">
        <text>L-threonyl-[protein] + ATP = O-phospho-L-threonyl-[protein] + ADP + H(+)</text>
        <dbReference type="Rhea" id="RHEA:46608"/>
        <dbReference type="Rhea" id="RHEA-COMP:11060"/>
        <dbReference type="Rhea" id="RHEA-COMP:11605"/>
        <dbReference type="ChEBI" id="CHEBI:15378"/>
        <dbReference type="ChEBI" id="CHEBI:30013"/>
        <dbReference type="ChEBI" id="CHEBI:30616"/>
        <dbReference type="ChEBI" id="CHEBI:61977"/>
        <dbReference type="ChEBI" id="CHEBI:456216"/>
        <dbReference type="EC" id="2.7.12.1"/>
    </reaction>
</comment>
<keyword evidence="4" id="KW-0723">Serine/threonine-protein kinase</keyword>
<evidence type="ECO:0000313" key="18">
    <source>
        <dbReference type="EMBL" id="TRZ10257.1"/>
    </source>
</evidence>
<dbReference type="InterPro" id="IPR033992">
    <property type="entry name" value="NKR-like_CTLD"/>
</dbReference>
<sequence length="989" mass="112476">MARPARRNKKVVDYSQFGDLEDDDEDFAPSSKKSRTQLKESKKEKKEKPKTPKEVTPSQTQTLNKRLSLDDKLYKRDLEVALALSVKEKFANPEEVQNSEEQGKNIESENTQKRPPFSNCSVDSELLGFNQVTDDDVPEGDGRQRTAATKVPAHHKSLVVDSDDRAHEIDSEPESVPISPSWTTEHSSELRQKVMPSPSEAAGRRLHASSPVTDRKPKWTPPGFIKVKILKSYNQAVLSEIPCEAYPSIKSSHVDAFSQSQLTVQERDHLGSNRIFHQRVSRGVLSLPHLEGQVKHGLAADTANPPSFESSLSQIANKSLQSVLPSLQENGIQGNFPQFSLPDSLPESDTRVHTEPSELESTSIGVKLPMTASEALKNFRNQLTVYEQKEIFNYTELWFLGLEAKKIEGLPETQNNNCYDDEHGSYLKVLHDHIAYRYEVLEVIGKGSFGQVAKCLDHKTNELVALKIIRNKKRFHSQALVEVKILDALLKKDKDDTHNIIHMKEYFYFRNHFCISFELLGINLYELIKKNNFQGFSLSLIRHFTRCVLRCLQVLYQEKIIHCDLKPENILLYHNGQGSVKVIDFGSSCYEDQRVYTYVQSRFYRSPEVILGHPYAMAVDMWSLGCITAELYTGYPLFPGENEADQLACIMEDLEEVALQMCDKRYRGPLDSDDRRRFFISDLKLHNVSIGQEPGSGCTYAEVRVKSQDINAAANCKSSGKSCCSRKCVAILVVIILVLVLAVYLIITYGPTAGSQNSSTTLSFIPEEALGCTPPWKKHGRKCYFFSPEERWKDWNASREECAAMGSDLVIIDSRKELSYLLSQSKYKYYLLGLTYFQKEREWKWINNMKHNPDMFSISRPYSDYDCMVIGYVNPSPAKDRSVCPSLELCPSGWLYFQRKCYYLSESEDTWNSSQSYCSSHNASLLVIENHQELSFIMKITKQDPWIGLHEINKEFFWVNGKALDNKLLCAGMGGEMGLEECQCLVDTG</sequence>
<comment type="caution">
    <text evidence="18">The sequence shown here is derived from an EMBL/GenBank/DDBJ whole genome shotgun (WGS) entry which is preliminary data.</text>
</comment>
<evidence type="ECO:0000256" key="1">
    <source>
        <dbReference type="ARBA" id="ARBA00004167"/>
    </source>
</evidence>
<keyword evidence="9 13" id="KW-0067">ATP-binding</keyword>